<accession>A0A8S5PGF5</accession>
<proteinExistence type="predicted"/>
<name>A0A8S5PGF5_9CAUD</name>
<evidence type="ECO:0000313" key="1">
    <source>
        <dbReference type="EMBL" id="DAE05300.1"/>
    </source>
</evidence>
<organism evidence="1">
    <name type="scientific">Siphoviridae sp. ctWKa2</name>
    <dbReference type="NCBI Taxonomy" id="2825537"/>
    <lineage>
        <taxon>Viruses</taxon>
        <taxon>Duplodnaviria</taxon>
        <taxon>Heunggongvirae</taxon>
        <taxon>Uroviricota</taxon>
        <taxon>Caudoviricetes</taxon>
    </lineage>
</organism>
<protein>
    <submittedName>
        <fullName evidence="1">Uncharacterized protein</fullName>
    </submittedName>
</protein>
<dbReference type="EMBL" id="BK015407">
    <property type="protein sequence ID" value="DAE05300.1"/>
    <property type="molecule type" value="Genomic_DNA"/>
</dbReference>
<sequence>MHRIQIKEMSKETENYIRTNYEKELQGLEVLKGWEQNLTKWAFYFGSAALGMFVLSKGVKRVKRSGQIALDITMQNDPELDKLFRLDDENVYTEQQQTEE</sequence>
<reference evidence="1" key="1">
    <citation type="journal article" date="2021" name="Proc. Natl. Acad. Sci. U.S.A.">
        <title>A Catalog of Tens of Thousands of Viruses from Human Metagenomes Reveals Hidden Associations with Chronic Diseases.</title>
        <authorList>
            <person name="Tisza M.J."/>
            <person name="Buck C.B."/>
        </authorList>
    </citation>
    <scope>NUCLEOTIDE SEQUENCE</scope>
    <source>
        <strain evidence="1">CtWKa2</strain>
    </source>
</reference>